<feature type="domain" description="Alcohol dehydrogenase iron-type/glycerol dehydrogenase GldA" evidence="11">
    <location>
        <begin position="460"/>
        <end position="635"/>
    </location>
</feature>
<evidence type="ECO:0000259" key="12">
    <source>
        <dbReference type="Pfam" id="PF25137"/>
    </source>
</evidence>
<dbReference type="GO" id="GO:0006066">
    <property type="term" value="P:alcohol metabolic process"/>
    <property type="evidence" value="ECO:0007669"/>
    <property type="project" value="InterPro"/>
</dbReference>
<keyword evidence="4" id="KW-0520">NAD</keyword>
<dbReference type="GO" id="GO:0015976">
    <property type="term" value="P:carbon utilization"/>
    <property type="evidence" value="ECO:0007669"/>
    <property type="project" value="InterPro"/>
</dbReference>
<accession>A0A0H3W5T1</accession>
<dbReference type="PANTHER" id="PTHR11496:SF83">
    <property type="entry name" value="HYDROXYACID-OXOACID TRANSHYDROGENASE, MITOCHONDRIAL"/>
    <property type="match status" value="1"/>
</dbReference>
<dbReference type="InterPro" id="IPR016163">
    <property type="entry name" value="Ald_DH_C"/>
</dbReference>
<dbReference type="SUPFAM" id="SSF56796">
    <property type="entry name" value="Dehydroquinate synthase-like"/>
    <property type="match status" value="1"/>
</dbReference>
<dbReference type="Gene3D" id="3.40.309.10">
    <property type="entry name" value="Aldehyde Dehydrogenase, Chain A, domain 2"/>
    <property type="match status" value="1"/>
</dbReference>
<evidence type="ECO:0000259" key="11">
    <source>
        <dbReference type="Pfam" id="PF00465"/>
    </source>
</evidence>
<evidence type="ECO:0000259" key="10">
    <source>
        <dbReference type="Pfam" id="PF00171"/>
    </source>
</evidence>
<dbReference type="InterPro" id="IPR012079">
    <property type="entry name" value="Bifunc_Ald-ADH"/>
</dbReference>
<dbReference type="FunFam" id="1.20.1090.10:FF:000001">
    <property type="entry name" value="Aldehyde-alcohol dehydrogenase"/>
    <property type="match status" value="1"/>
</dbReference>
<comment type="cofactor">
    <cofactor evidence="1">
        <name>Fe(2+)</name>
        <dbReference type="ChEBI" id="CHEBI:29033"/>
    </cofactor>
</comment>
<dbReference type="PANTHER" id="PTHR11496">
    <property type="entry name" value="ALCOHOL DEHYDROGENASE"/>
    <property type="match status" value="1"/>
</dbReference>
<dbReference type="AlphaFoldDB" id="A0A0H3W5T1"/>
<dbReference type="InterPro" id="IPR015590">
    <property type="entry name" value="Aldehyde_DH_dom"/>
</dbReference>
<dbReference type="InterPro" id="IPR056798">
    <property type="entry name" value="ADH_Fe_C"/>
</dbReference>
<dbReference type="SUPFAM" id="SSF53720">
    <property type="entry name" value="ALDH-like"/>
    <property type="match status" value="1"/>
</dbReference>
<keyword evidence="9" id="KW-0175">Coiled coil</keyword>
<evidence type="ECO:0000313" key="13">
    <source>
        <dbReference type="EMBL" id="AKK25367.1"/>
    </source>
</evidence>
<dbReference type="InterPro" id="IPR001670">
    <property type="entry name" value="ADH_Fe/GldA"/>
</dbReference>
<keyword evidence="2 8" id="KW-0560">Oxidoreductase</keyword>
<dbReference type="InterPro" id="IPR039697">
    <property type="entry name" value="Alcohol_dehydrogenase_Fe"/>
</dbReference>
<dbReference type="InterPro" id="IPR016161">
    <property type="entry name" value="Ald_DH/histidinol_DH"/>
</dbReference>
<dbReference type="GO" id="GO:0046872">
    <property type="term" value="F:metal ion binding"/>
    <property type="evidence" value="ECO:0007669"/>
    <property type="project" value="InterPro"/>
</dbReference>
<dbReference type="EMBL" id="KR632760">
    <property type="protein sequence ID" value="AKK25367.1"/>
    <property type="molecule type" value="Genomic_DNA"/>
</dbReference>
<dbReference type="Pfam" id="PF00465">
    <property type="entry name" value="Fe-ADH"/>
    <property type="match status" value="1"/>
</dbReference>
<proteinExistence type="inferred from homology"/>
<gene>
    <name evidence="13" type="primary">adhE</name>
</gene>
<sequence>MATTKTELDVQKQIDLLVSRAQEAQKKFMSYTQEQIDAIVKAMALAGVDKHAELAKMAYEETKMGVYEDKITKNLFATEYVYHDIKNEKTVGIINENIEENYMEVAEPIGVIAGVTPVTNPTSTTMFKCLISIKTRNPIIFSFHPKAIKCSIAAAKVMYEAALKAGAPEGCIGWIETPSIEATQLLMTHPGVSLILATGGAGMVKAAYSSGKPALGVGPGNVPCYIEKSANIKRAVSDLILSKTFDNGVICASEQAVIIDEEIADEVKKLMKEYGCYFLNKDEIKKLEKFAIDEQSCAMSPAVVGQPAAKIAEMAGFKVPEGTKILVAEYEGVGPKYPLSREKLSPILACYTVKDYNEGIKKCEEMTEFGGLGHSAVIHSENQNVINEFARRVRTGRLIVNSPSSQGAIGDIYNTNTPSLTLGCGSMGRNSTTDNVSVKNLLNIKRVVIRNDRMKWFKIPPKIYFESGSLQYLCKVKRKKAFIVTDPFMVKLGFVDKVTYQLDKANIEYEIFSEVEPDPSVDTVMNGVKIMNSYNPDLIIAVGGGSAIDAAKGMWLFYEYPDTEFETLRLKFADIRKRAFKFPELGKKALFIAIPTTSGTGSEVTAFAVITDKKRNIKYPLADYELTPDIAIIDPDLTKTVPPSVTADDLTKTVPPSVTADTGMDVLTHAIEAYVSVMASDYTDALAEKAIKIVFEYLPRAYKNGNDEEAREKMHNASCMAGMAFTNAFLGINHSMAHILGGKFHIPHGRANAILLPYVIRYNAEKPTKFVAFPQYEYPKAAERYAEIAKFLGLPASTVEEGVESLIEAIKNLMKELNIPLTLKDAGINKEQFEKEIEEMSDIAFNDQCTGTNPRMPLTKEIAEIYRKAYGA</sequence>
<evidence type="ECO:0000256" key="2">
    <source>
        <dbReference type="ARBA" id="ARBA00023002"/>
    </source>
</evidence>
<evidence type="ECO:0000256" key="7">
    <source>
        <dbReference type="ARBA" id="ARBA00035645"/>
    </source>
</evidence>
<dbReference type="InterPro" id="IPR034789">
    <property type="entry name" value="AAD_C"/>
</dbReference>
<dbReference type="Pfam" id="PF00171">
    <property type="entry name" value="Aldedh"/>
    <property type="match status" value="1"/>
</dbReference>
<dbReference type="Gene3D" id="3.40.605.10">
    <property type="entry name" value="Aldehyde Dehydrogenase, Chain A, domain 1"/>
    <property type="match status" value="1"/>
</dbReference>
<dbReference type="FunFam" id="3.40.50.1970:FF:000002">
    <property type="entry name" value="Aldehyde-alcohol dehydrogenase"/>
    <property type="match status" value="1"/>
</dbReference>
<dbReference type="CDD" id="cd07122">
    <property type="entry name" value="ALDH_F20_ACDH"/>
    <property type="match status" value="1"/>
</dbReference>
<keyword evidence="5" id="KW-0511">Multifunctional enzyme</keyword>
<dbReference type="NCBIfam" id="NF010378">
    <property type="entry name" value="PRK13805.1"/>
    <property type="match status" value="1"/>
</dbReference>
<evidence type="ECO:0000256" key="6">
    <source>
        <dbReference type="ARBA" id="ARBA00035641"/>
    </source>
</evidence>
<evidence type="ECO:0000256" key="5">
    <source>
        <dbReference type="ARBA" id="ARBA00023268"/>
    </source>
</evidence>
<reference evidence="13" key="1">
    <citation type="journal article" date="2015" name="J. Bacteriol.">
        <title>Cofactor Specificity of the Bifunctional Alcohol and Aldehyde Dehydrogenase (AdhE) in Wild-Type and Mutant Clostridium thermocellum and Thermoanaerobacterium saccharolyticum.</title>
        <authorList>
            <person name="Zheng T."/>
            <person name="Olson D.G."/>
            <person name="Tian L."/>
            <person name="Bomble Y.J."/>
            <person name="Himmel M.E."/>
            <person name="Lo J."/>
            <person name="Hon S."/>
            <person name="Shaw A.J."/>
            <person name="van Dijken J.P."/>
            <person name="Lynd L.R."/>
        </authorList>
    </citation>
    <scope>NUCLEOTIDE SEQUENCE</scope>
    <source>
        <strain evidence="13">LL1040</strain>
    </source>
</reference>
<dbReference type="GO" id="GO:0008774">
    <property type="term" value="F:acetaldehyde dehydrogenase (acetylating) activity"/>
    <property type="evidence" value="ECO:0007669"/>
    <property type="project" value="UniProtKB-UniRule"/>
</dbReference>
<evidence type="ECO:0000256" key="1">
    <source>
        <dbReference type="ARBA" id="ARBA00001954"/>
    </source>
</evidence>
<evidence type="ECO:0000256" key="9">
    <source>
        <dbReference type="SAM" id="Coils"/>
    </source>
</evidence>
<comment type="similarity">
    <text evidence="7 8">In the C-terminal section; belongs to the iron-containing alcohol dehydrogenase family.</text>
</comment>
<evidence type="ECO:0000256" key="4">
    <source>
        <dbReference type="ARBA" id="ARBA00023027"/>
    </source>
</evidence>
<dbReference type="InterPro" id="IPR016162">
    <property type="entry name" value="Ald_DH_N"/>
</dbReference>
<dbReference type="Pfam" id="PF25137">
    <property type="entry name" value="ADH_Fe_C"/>
    <property type="match status" value="1"/>
</dbReference>
<evidence type="ECO:0000256" key="8">
    <source>
        <dbReference type="PIRNR" id="PIRNR000111"/>
    </source>
</evidence>
<feature type="domain" description="Aldehyde dehydrogenase" evidence="10">
    <location>
        <begin position="10"/>
        <end position="405"/>
    </location>
</feature>
<evidence type="ECO:0000256" key="3">
    <source>
        <dbReference type="ARBA" id="ARBA00023004"/>
    </source>
</evidence>
<protein>
    <recommendedName>
        <fullName evidence="8">Aldehyde-alcohol dehydrogenase</fullName>
    </recommendedName>
</protein>
<dbReference type="Gene3D" id="1.20.1090.10">
    <property type="entry name" value="Dehydroquinate synthase-like - alpha domain"/>
    <property type="match status" value="1"/>
</dbReference>
<organism evidence="13">
    <name type="scientific">Thermoanaerobacterium saccharolyticum</name>
    <dbReference type="NCBI Taxonomy" id="28896"/>
    <lineage>
        <taxon>Bacteria</taxon>
        <taxon>Bacillati</taxon>
        <taxon>Bacillota</taxon>
        <taxon>Clostridia</taxon>
        <taxon>Thermoanaerobacterales</taxon>
        <taxon>Thermoanaerobacteraceae</taxon>
        <taxon>Thermoanaerobacterium</taxon>
    </lineage>
</organism>
<dbReference type="Gene3D" id="3.40.50.1970">
    <property type="match status" value="1"/>
</dbReference>
<dbReference type="CDD" id="cd08178">
    <property type="entry name" value="AAD_C"/>
    <property type="match status" value="1"/>
</dbReference>
<feature type="coiled-coil region" evidence="9">
    <location>
        <begin position="796"/>
        <end position="843"/>
    </location>
</feature>
<feature type="domain" description="Fe-containing alcohol dehydrogenase-like C-terminal" evidence="12">
    <location>
        <begin position="659"/>
        <end position="870"/>
    </location>
</feature>
<keyword evidence="3" id="KW-0408">Iron</keyword>
<comment type="similarity">
    <text evidence="6 8">In the N-terminal section; belongs to the aldehyde dehydrogenase family.</text>
</comment>
<dbReference type="PIRSF" id="PIRSF000111">
    <property type="entry name" value="ALDH_ADH"/>
    <property type="match status" value="1"/>
</dbReference>
<dbReference type="GO" id="GO:0004022">
    <property type="term" value="F:alcohol dehydrogenase (NAD+) activity"/>
    <property type="evidence" value="ECO:0007669"/>
    <property type="project" value="UniProtKB-UniRule"/>
</dbReference>
<name>A0A0H3W5T1_THESA</name>